<dbReference type="EMBL" id="JARBJD010000061">
    <property type="protein sequence ID" value="KAK2955967.1"/>
    <property type="molecule type" value="Genomic_DNA"/>
</dbReference>
<gene>
    <name evidence="2" type="ORF">BLNAU_9127</name>
</gene>
<protein>
    <submittedName>
        <fullName evidence="2">Uncharacterized protein</fullName>
    </submittedName>
</protein>
<keyword evidence="1" id="KW-0732">Signal</keyword>
<accession>A0ABQ9XWU8</accession>
<evidence type="ECO:0000313" key="2">
    <source>
        <dbReference type="EMBL" id="KAK2955967.1"/>
    </source>
</evidence>
<dbReference type="Proteomes" id="UP001281761">
    <property type="component" value="Unassembled WGS sequence"/>
</dbReference>
<evidence type="ECO:0000313" key="3">
    <source>
        <dbReference type="Proteomes" id="UP001281761"/>
    </source>
</evidence>
<sequence>MLSLVTVLTTVLWSRAFPLIQESYSTHTRLDSILGVDTRQNHRSSSKRLSEEQVVLEPGIFTGLNIQIQSRHVEVTGVLSSVLQTESPSQPPTFNGAQQDGLSLSSIQPMIFDVFNSSVLLNGVTLALFPDSRISRVDSSIFQLAQCCIVSGIEICPIAIISRSSQSTSSLVVISRSTYSSTQLSFLVPLVENLGCSHSTPATWDNVQMNDEFPPSLDHSIVGISMNISSSTFLGRTGPLFGQNCEISTLKSPQNPTQITVRTSLLSASFTNTTSQMTLSTPHPPLRLPNLEQKIISCSVCTSTNIFAGTVIHDINRGSLLCSNSSFSQCSSASPGDYGAGNRFVYESDTTASALIFTNCTFLTMSYSNSTTNLGGAAIAVFNSTADLAITECSFHDCNCSGDGIDGGAVNSRGDPKLPERHPSHTTVSKCSFTSCYAEDAGGAALQDLPTTFSLTNSSFANNCASHGGSLFIIAQISFSLSTLLFRDNIATNKLGSDIYFHGYSSTDVPLTNISSCDTTALTASVYFPVDDKSTTTHVPQVKRGLCIHSTKVTHDQDTATVTVTTATPVKGTMSVVLAGGRVPRLVFVTFEDNSGAGSTVGTATVPSYILPSGKTYSVVCQVLTKYQPRDQFIWRATSQLQDSNTSKVEVRGVGLGMGSYVMTVKDSKGNQVVVNLNYVDSTTLTATETLYPATSDQLAYETEYTISSVTCGSTNIFVNDDVVLSVPKEPARILSTQSTELNGQRNEVTVSFAGSLLTRGAGIAIAGRDGVSIESSGVITIDNSTSCSAVFKTAWTESATALAFGEEYMLRSIGTGTTAIAINDGITFRVPLPPVITSFSAPAECSSLTFDVSVGGQNLPIGETYTVQLTDQLSFSLTFSSADTGAGTVSAGLPSQVLFNHSYSIESVRKGAEFILLNSTTLRTPVGPTLKDVRASLNMSNINNVIVSLESLRMPVGEMTLTVQEGSSTPIALTVSFVSSEAGSVEVVVFGGSTLKYGTSYSVVSLTSSSLHCSLDKPITFSTPATPARIKTASCSLVGELKRSGEVVLSGEALLAGTLFSISLDEIDENGDMIVDTTPITLSDKFGGEIGDTALTTHTLSISLFPVPQLMKYSGRYRITSLTISSAPTIPTAVENTATFKVPAEPARIVGIWGNLDASGNTTSITLCGRQIATGSYTVRINSENGPWFDISFSDGMSDERNSSVASVPILGDSPVLSFGVTYTLFSVTPTSSPSTSLLIDASPNSFTISEPARITGIEIGSLSDALKTEASLSLTGRALQPNTDYTISLSGHPKSPSSMGANAEPDKRTITIRSDFSNPSGTGSKTIKLYPHDSAELLFGYEYSVDSVCLDGLTLLQNSGLSFSTPSEPARLSLMKSYSLTASKDGVIVVVEGFALKEDTTLIIVTSSDGRVIESDGKIEVKTSSECWIRFKVSWAENTTHLEFLKTYTLTAVRSGSNELIITPELFFTVPSGPIVKSITAPLDCSSSSFSVQIVGTDLPIESGFRVELDGGLWFLVDFDSSTTGNGTISASLPGQMQFDTSYSVVSVTKGDRKMKCESVSFKTPVGPTLVDVKAALNASNINNVIVTLESLRMPVGEMTLTVQEGSSTPIALTVSFVSSEAGSVEVVVFGGSTLKYGTSYTVMSLTSSSLHCSLDKPITFSTPATPARIKTASCSLVGESERSGEVVLHGEALPAGTSFSISLDEIDEK</sequence>
<keyword evidence="3" id="KW-1185">Reference proteome</keyword>
<feature type="signal peptide" evidence="1">
    <location>
        <begin position="1"/>
        <end position="16"/>
    </location>
</feature>
<evidence type="ECO:0000256" key="1">
    <source>
        <dbReference type="SAM" id="SignalP"/>
    </source>
</evidence>
<reference evidence="2 3" key="1">
    <citation type="journal article" date="2022" name="bioRxiv">
        <title>Genomics of Preaxostyla Flagellates Illuminates Evolutionary Transitions and the Path Towards Mitochondrial Loss.</title>
        <authorList>
            <person name="Novak L.V.F."/>
            <person name="Treitli S.C."/>
            <person name="Pyrih J."/>
            <person name="Halakuc P."/>
            <person name="Pipaliya S.V."/>
            <person name="Vacek V."/>
            <person name="Brzon O."/>
            <person name="Soukal P."/>
            <person name="Eme L."/>
            <person name="Dacks J.B."/>
            <person name="Karnkowska A."/>
            <person name="Elias M."/>
            <person name="Hampl V."/>
        </authorList>
    </citation>
    <scope>NUCLEOTIDE SEQUENCE [LARGE SCALE GENOMIC DNA]</scope>
    <source>
        <strain evidence="2">NAU3</strain>
        <tissue evidence="2">Gut</tissue>
    </source>
</reference>
<organism evidence="2 3">
    <name type="scientific">Blattamonas nauphoetae</name>
    <dbReference type="NCBI Taxonomy" id="2049346"/>
    <lineage>
        <taxon>Eukaryota</taxon>
        <taxon>Metamonada</taxon>
        <taxon>Preaxostyla</taxon>
        <taxon>Oxymonadida</taxon>
        <taxon>Blattamonas</taxon>
    </lineage>
</organism>
<dbReference type="InterPro" id="IPR011050">
    <property type="entry name" value="Pectin_lyase_fold/virulence"/>
</dbReference>
<name>A0ABQ9XWU8_9EUKA</name>
<dbReference type="SUPFAM" id="SSF51126">
    <property type="entry name" value="Pectin lyase-like"/>
    <property type="match status" value="1"/>
</dbReference>
<feature type="chain" id="PRO_5046269605" evidence="1">
    <location>
        <begin position="17"/>
        <end position="1712"/>
    </location>
</feature>
<comment type="caution">
    <text evidence="2">The sequence shown here is derived from an EMBL/GenBank/DDBJ whole genome shotgun (WGS) entry which is preliminary data.</text>
</comment>
<proteinExistence type="predicted"/>